<dbReference type="InParanoid" id="E4ZM41"/>
<dbReference type="STRING" id="985895.E4ZM41"/>
<dbReference type="InterPro" id="IPR036291">
    <property type="entry name" value="NAD(P)-bd_dom_sf"/>
</dbReference>
<evidence type="ECO:0008006" key="4">
    <source>
        <dbReference type="Google" id="ProtNLM"/>
    </source>
</evidence>
<sequence>MASKLIAVVAGVGAGTGASVVRKFAKAYPIVLLARKPESFESLAEEINSGGGKAIGISTDVSDAASLKNAVDAIKKEFGNEVGAAAAIFNASGDVMRAPFLELDPDVFARGLGVSAMGGILFSQAVLPMLLKGAAQGSQHPPSLIFTGATASVKSNAQMASFSTGKFALRALSQSLAKEFGPQGVHVAHVIVDGIIDVPHTKEMFKHLKPEAKLTADGIANDYWWLHTQPKTNLTWEIDLRPAVEKCSYAPSCKHFEFHWSNTNATMKLTLSLLAALSYTSCFSNAESPRTNRRIHHRPYDPTFQSSKTKYNLHHLPLVPTRGQVDAPRLPKRNNLSAPPQPLRIPSHSSTPNFLPPPWSPSSNLDSPYHLSGVSPYDDSGRSEVLDNEPSIEATPPWRTCPDSNLDCAKCPQDERCRHQGTPWWQVDPTISTDDGAWVAEVCPLTTCSSAPGGCGENAKCVRDHCVCETGWQGAVGSVRGFEGLQAVTVWVDAQVDCDVKCDGWGCTEVQQVGACFGMPSVLPVQTAPAAGVDDVETAETGGGAIKVPGAGAGAGEPGVVKRDQNYCRA</sequence>
<accession>E4ZM41</accession>
<dbReference type="Gene3D" id="3.40.50.720">
    <property type="entry name" value="NAD(P)-binding Rossmann-like Domain"/>
    <property type="match status" value="1"/>
</dbReference>
<gene>
    <name evidence="2" type="ORF">LEMA_P050960.1</name>
</gene>
<dbReference type="Proteomes" id="UP000002668">
    <property type="component" value="Genome"/>
</dbReference>
<feature type="region of interest" description="Disordered" evidence="1">
    <location>
        <begin position="322"/>
        <end position="398"/>
    </location>
</feature>
<dbReference type="AlphaFoldDB" id="E4ZM41"/>
<organism evidence="3">
    <name type="scientific">Leptosphaeria maculans (strain JN3 / isolate v23.1.3 / race Av1-4-5-6-7-8)</name>
    <name type="common">Blackleg fungus</name>
    <name type="synonym">Phoma lingam</name>
    <dbReference type="NCBI Taxonomy" id="985895"/>
    <lineage>
        <taxon>Eukaryota</taxon>
        <taxon>Fungi</taxon>
        <taxon>Dikarya</taxon>
        <taxon>Ascomycota</taxon>
        <taxon>Pezizomycotina</taxon>
        <taxon>Dothideomycetes</taxon>
        <taxon>Pleosporomycetidae</taxon>
        <taxon>Pleosporales</taxon>
        <taxon>Pleosporineae</taxon>
        <taxon>Leptosphaeriaceae</taxon>
        <taxon>Plenodomus</taxon>
        <taxon>Plenodomus lingam/Leptosphaeria maculans species complex</taxon>
    </lineage>
</organism>
<dbReference type="OrthoDB" id="5399006at2759"/>
<proteinExistence type="predicted"/>
<dbReference type="EMBL" id="FP929094">
    <property type="protein sequence ID" value="CBX92390.1"/>
    <property type="molecule type" value="Genomic_DNA"/>
</dbReference>
<feature type="region of interest" description="Disordered" evidence="1">
    <location>
        <begin position="286"/>
        <end position="307"/>
    </location>
</feature>
<dbReference type="SUPFAM" id="SSF51735">
    <property type="entry name" value="NAD(P)-binding Rossmann-fold domains"/>
    <property type="match status" value="1"/>
</dbReference>
<dbReference type="PANTHER" id="PTHR43431">
    <property type="entry name" value="OXIDOREDUCTASE, SHORT CHAIN DEHYDROGENASE/REDUCTASE FAMILY (AFU_ORTHOLOGUE AFUA_5G14000)"/>
    <property type="match status" value="1"/>
</dbReference>
<name>E4ZM41_LEPMJ</name>
<dbReference type="eggNOG" id="KOG1014">
    <property type="taxonomic scope" value="Eukaryota"/>
</dbReference>
<dbReference type="GeneID" id="13285233"/>
<dbReference type="HOGENOM" id="CLU_478225_0_0_1"/>
<dbReference type="InterPro" id="IPR002347">
    <property type="entry name" value="SDR_fam"/>
</dbReference>
<evidence type="ECO:0000313" key="3">
    <source>
        <dbReference type="Proteomes" id="UP000002668"/>
    </source>
</evidence>
<reference evidence="3" key="1">
    <citation type="journal article" date="2011" name="Nat. Commun.">
        <title>Effector diversification within compartments of the Leptosphaeria maculans genome affected by Repeat-Induced Point mutations.</title>
        <authorList>
            <person name="Rouxel T."/>
            <person name="Grandaubert J."/>
            <person name="Hane J.K."/>
            <person name="Hoede C."/>
            <person name="van de Wouw A.P."/>
            <person name="Couloux A."/>
            <person name="Dominguez V."/>
            <person name="Anthouard V."/>
            <person name="Bally P."/>
            <person name="Bourras S."/>
            <person name="Cozijnsen A.J."/>
            <person name="Ciuffetti L.M."/>
            <person name="Degrave A."/>
            <person name="Dilmaghani A."/>
            <person name="Duret L."/>
            <person name="Fudal I."/>
            <person name="Goodwin S.B."/>
            <person name="Gout L."/>
            <person name="Glaser N."/>
            <person name="Linglin J."/>
            <person name="Kema G.H.J."/>
            <person name="Lapalu N."/>
            <person name="Lawrence C.B."/>
            <person name="May K."/>
            <person name="Meyer M."/>
            <person name="Ollivier B."/>
            <person name="Poulain J."/>
            <person name="Schoch C.L."/>
            <person name="Simon A."/>
            <person name="Spatafora J.W."/>
            <person name="Stachowiak A."/>
            <person name="Turgeon B.G."/>
            <person name="Tyler B.M."/>
            <person name="Vincent D."/>
            <person name="Weissenbach J."/>
            <person name="Amselem J."/>
            <person name="Quesneville H."/>
            <person name="Oliver R.P."/>
            <person name="Wincker P."/>
            <person name="Balesdent M.-H."/>
            <person name="Howlett B.J."/>
        </authorList>
    </citation>
    <scope>NUCLEOTIDE SEQUENCE [LARGE SCALE GENOMIC DNA]</scope>
    <source>
        <strain evidence="3">JN3 / isolate v23.1.3 / race Av1-4-5-6-7-8</strain>
    </source>
</reference>
<dbReference type="Pfam" id="PF00106">
    <property type="entry name" value="adh_short"/>
    <property type="match status" value="1"/>
</dbReference>
<evidence type="ECO:0000313" key="2">
    <source>
        <dbReference type="EMBL" id="CBX92390.1"/>
    </source>
</evidence>
<protein>
    <recommendedName>
        <fullName evidence="4">NAD(P)-binding protein</fullName>
    </recommendedName>
</protein>
<evidence type="ECO:0000256" key="1">
    <source>
        <dbReference type="SAM" id="MobiDB-lite"/>
    </source>
</evidence>
<dbReference type="VEuPathDB" id="FungiDB:LEMA_P050960.1"/>
<dbReference type="PANTHER" id="PTHR43431:SF7">
    <property type="entry name" value="OXIDOREDUCTASE, SHORT CHAIN DEHYDROGENASE_REDUCTASE FAMILY (AFU_ORTHOLOGUE AFUA_5G14000)"/>
    <property type="match status" value="1"/>
</dbReference>
<keyword evidence="3" id="KW-1185">Reference proteome</keyword>